<dbReference type="AlphaFoldDB" id="A0AB33TTF2"/>
<comment type="caution">
    <text evidence="1">The sequence shown here is derived from an EMBL/GenBank/DDBJ whole genome shotgun (WGS) entry which is preliminary data.</text>
</comment>
<sequence length="49" mass="5995">MMLFFLSKKIRRRILSQYTQYGKNNKSMNINHKINIISLVAFINKNDWY</sequence>
<name>A0AB33TTF2_NEIME</name>
<dbReference type="EMBL" id="FEVP01000002">
    <property type="protein sequence ID" value="CWP39548.1"/>
    <property type="molecule type" value="Genomic_DNA"/>
</dbReference>
<evidence type="ECO:0000313" key="2">
    <source>
        <dbReference type="Proteomes" id="UP000072443"/>
    </source>
</evidence>
<organism evidence="1 2">
    <name type="scientific">Neisseria meningitidis</name>
    <dbReference type="NCBI Taxonomy" id="487"/>
    <lineage>
        <taxon>Bacteria</taxon>
        <taxon>Pseudomonadati</taxon>
        <taxon>Pseudomonadota</taxon>
        <taxon>Betaproteobacteria</taxon>
        <taxon>Neisseriales</taxon>
        <taxon>Neisseriaceae</taxon>
        <taxon>Neisseria</taxon>
    </lineage>
</organism>
<reference evidence="1 2" key="1">
    <citation type="submission" date="2016-02" db="EMBL/GenBank/DDBJ databases">
        <authorList>
            <consortium name="Pathogen Informatics"/>
        </authorList>
    </citation>
    <scope>NUCLEOTIDE SEQUENCE [LARGE SCALE GENOMIC DNA]</scope>
    <source>
        <strain evidence="1 2">2842STDY5881269</strain>
    </source>
</reference>
<proteinExistence type="predicted"/>
<dbReference type="Proteomes" id="UP000072443">
    <property type="component" value="Unassembled WGS sequence"/>
</dbReference>
<gene>
    <name evidence="1" type="ORF">ERS514591_00338</name>
</gene>
<protein>
    <submittedName>
        <fullName evidence="1">Uncharacterized protein</fullName>
    </submittedName>
</protein>
<evidence type="ECO:0000313" key="1">
    <source>
        <dbReference type="EMBL" id="CWP39548.1"/>
    </source>
</evidence>
<accession>A0AB33TTF2</accession>